<keyword evidence="4" id="KW-0802">TPR repeat</keyword>
<evidence type="ECO:0000313" key="7">
    <source>
        <dbReference type="EMBL" id="AEW21446.1"/>
    </source>
</evidence>
<keyword evidence="2" id="KW-0472">Membrane</keyword>
<feature type="repeat" description="TPR" evidence="4">
    <location>
        <begin position="73"/>
        <end position="106"/>
    </location>
</feature>
<dbReference type="KEGG" id="tfo:BFO_2721"/>
<dbReference type="PROSITE" id="PS50005">
    <property type="entry name" value="TPR"/>
    <property type="match status" value="1"/>
</dbReference>
<dbReference type="SUPFAM" id="SSF48452">
    <property type="entry name" value="TPR-like"/>
    <property type="match status" value="1"/>
</dbReference>
<feature type="domain" description="Outer membrane lipoprotein BamD-like" evidence="6">
    <location>
        <begin position="40"/>
        <end position="185"/>
    </location>
</feature>
<keyword evidence="1 5" id="KW-0732">Signal</keyword>
<gene>
    <name evidence="7" type="primary">yfiO</name>
    <name evidence="7" type="ordered locus">BFO_2721</name>
</gene>
<dbReference type="InterPro" id="IPR017689">
    <property type="entry name" value="BamD"/>
</dbReference>
<dbReference type="eggNOG" id="COG4105">
    <property type="taxonomic scope" value="Bacteria"/>
</dbReference>
<dbReference type="Pfam" id="PF13525">
    <property type="entry name" value="YfiO"/>
    <property type="match status" value="1"/>
</dbReference>
<dbReference type="Gene3D" id="1.25.40.10">
    <property type="entry name" value="Tetratricopeptide repeat domain"/>
    <property type="match status" value="1"/>
</dbReference>
<dbReference type="HOGENOM" id="CLU_068039_0_0_10"/>
<evidence type="ECO:0000259" key="6">
    <source>
        <dbReference type="Pfam" id="PF13525"/>
    </source>
</evidence>
<dbReference type="EMBL" id="CP003191">
    <property type="protein sequence ID" value="AEW21446.1"/>
    <property type="molecule type" value="Genomic_DNA"/>
</dbReference>
<dbReference type="InterPro" id="IPR019734">
    <property type="entry name" value="TPR_rpt"/>
</dbReference>
<proteinExistence type="predicted"/>
<dbReference type="AlphaFoldDB" id="G8UMC5"/>
<sequence>MQAKCRKMKKIIYLMITGLLCASCGEYNKLLKSTDYELKYSYAKKYFNEKKYAKAATLLEEVVPIFKGSTYAEESLYLLAQTYYGQKDYQTASEYFKTYYNTYPKGEFAELSRFYSGYGLYLDSPDPRLDQSQTYEAISQMQLYMEYYPQSERAKQAQEILFELQEKLAYKELLAAQLYYDLGTYMGNNYRSCVITADNALRDYPYSKYREDLIFLKIRSKYELAVVSVEDRLQGRYRDVVDEYYNYKNEFPEGKYMKQVQKFFDYANSQITTSY</sequence>
<dbReference type="PATRIC" id="fig|203275.8.peg.2327"/>
<evidence type="ECO:0000256" key="4">
    <source>
        <dbReference type="PROSITE-ProRule" id="PRU00339"/>
    </source>
</evidence>
<organism evidence="7 8">
    <name type="scientific">Tannerella forsythia (strain ATCC 43037 / JCM 10827 / CCUG 21028 A / KCTC 5666 / FDC 338)</name>
    <name type="common">Bacteroides forsythus</name>
    <dbReference type="NCBI Taxonomy" id="203275"/>
    <lineage>
        <taxon>Bacteria</taxon>
        <taxon>Pseudomonadati</taxon>
        <taxon>Bacteroidota</taxon>
        <taxon>Bacteroidia</taxon>
        <taxon>Bacteroidales</taxon>
        <taxon>Tannerellaceae</taxon>
        <taxon>Tannerella</taxon>
    </lineage>
</organism>
<evidence type="ECO:0000256" key="1">
    <source>
        <dbReference type="ARBA" id="ARBA00022729"/>
    </source>
</evidence>
<dbReference type="InterPro" id="IPR039565">
    <property type="entry name" value="BamD-like"/>
</dbReference>
<evidence type="ECO:0000256" key="5">
    <source>
        <dbReference type="SAM" id="SignalP"/>
    </source>
</evidence>
<reference evidence="8" key="1">
    <citation type="submission" date="2011-12" db="EMBL/GenBank/DDBJ databases">
        <title>Complete sequence of Tannerella forsythia ATCC 43037.</title>
        <authorList>
            <person name="Dewhirst F."/>
            <person name="Tanner A."/>
            <person name="Izard J."/>
            <person name="Brinkac L."/>
            <person name="Durkin A.S."/>
            <person name="Hostetler J."/>
            <person name="Shetty J."/>
            <person name="Torralba M."/>
            <person name="Gill S."/>
            <person name="Nelson K."/>
        </authorList>
    </citation>
    <scope>NUCLEOTIDE SEQUENCE [LARGE SCALE GENOMIC DNA]</scope>
    <source>
        <strain evidence="8">ATCC 43037 / JCM 10827 / CCUG 33226 / KCTC 5666 / FDC 338</strain>
    </source>
</reference>
<keyword evidence="7" id="KW-0449">Lipoprotein</keyword>
<name>G8UMC5_TANFA</name>
<feature type="signal peptide" evidence="5">
    <location>
        <begin position="1"/>
        <end position="22"/>
    </location>
</feature>
<feature type="chain" id="PRO_5003518198" evidence="5">
    <location>
        <begin position="23"/>
        <end position="275"/>
    </location>
</feature>
<evidence type="ECO:0000256" key="3">
    <source>
        <dbReference type="ARBA" id="ARBA00023237"/>
    </source>
</evidence>
<keyword evidence="8" id="KW-1185">Reference proteome</keyword>
<dbReference type="InterPro" id="IPR011990">
    <property type="entry name" value="TPR-like_helical_dom_sf"/>
</dbReference>
<dbReference type="NCBIfam" id="TIGR03302">
    <property type="entry name" value="OM_YfiO"/>
    <property type="match status" value="1"/>
</dbReference>
<evidence type="ECO:0000256" key="2">
    <source>
        <dbReference type="ARBA" id="ARBA00023136"/>
    </source>
</evidence>
<evidence type="ECO:0000313" key="8">
    <source>
        <dbReference type="Proteomes" id="UP000005436"/>
    </source>
</evidence>
<dbReference type="Proteomes" id="UP000005436">
    <property type="component" value="Chromosome"/>
</dbReference>
<protein>
    <submittedName>
        <fullName evidence="7">Outer membrane assembly lipoprotein YfiO</fullName>
    </submittedName>
</protein>
<keyword evidence="3" id="KW-0998">Cell outer membrane</keyword>
<accession>G8UMC5</accession>
<dbReference type="STRING" id="203275.BFO_2721"/>